<keyword evidence="2" id="KW-1185">Reference proteome</keyword>
<evidence type="ECO:0000313" key="2">
    <source>
        <dbReference type="Proteomes" id="UP000198639"/>
    </source>
</evidence>
<dbReference type="Proteomes" id="UP000198639">
    <property type="component" value="Unassembled WGS sequence"/>
</dbReference>
<dbReference type="STRING" id="1164594.SAMN05216204_12168"/>
<evidence type="ECO:0000313" key="1">
    <source>
        <dbReference type="EMBL" id="SFD30413.1"/>
    </source>
</evidence>
<proteinExistence type="predicted"/>
<name>A0A1I1RFS7_9BURK</name>
<accession>A0A1I1RFS7</accession>
<protein>
    <recommendedName>
        <fullName evidence="3">TnsA endonuclease N terminal</fullName>
    </recommendedName>
</protein>
<dbReference type="EMBL" id="FOLD01000021">
    <property type="protein sequence ID" value="SFD30413.1"/>
    <property type="molecule type" value="Genomic_DNA"/>
</dbReference>
<organism evidence="1 2">
    <name type="scientific">Massilia yuzhufengensis</name>
    <dbReference type="NCBI Taxonomy" id="1164594"/>
    <lineage>
        <taxon>Bacteria</taxon>
        <taxon>Pseudomonadati</taxon>
        <taxon>Pseudomonadota</taxon>
        <taxon>Betaproteobacteria</taxon>
        <taxon>Burkholderiales</taxon>
        <taxon>Oxalobacteraceae</taxon>
        <taxon>Telluria group</taxon>
        <taxon>Massilia</taxon>
    </lineage>
</organism>
<dbReference type="AlphaFoldDB" id="A0A1I1RFS7"/>
<gene>
    <name evidence="1" type="ORF">SAMN05216204_12168</name>
</gene>
<reference evidence="2" key="1">
    <citation type="submission" date="2016-10" db="EMBL/GenBank/DDBJ databases">
        <authorList>
            <person name="Varghese N."/>
            <person name="Submissions S."/>
        </authorList>
    </citation>
    <scope>NUCLEOTIDE SEQUENCE [LARGE SCALE GENOMIC DNA]</scope>
    <source>
        <strain evidence="2">CGMCC 1.12041</strain>
    </source>
</reference>
<evidence type="ECO:0008006" key="3">
    <source>
        <dbReference type="Google" id="ProtNLM"/>
    </source>
</evidence>
<sequence>MSLSSKQRLRVLASYRGRGRANSNLWLVYSVKTSRDWMLHSDRELVYWLSYLETNPAVAWFSFDDENSAGGDEARQITVNFTGARASVLLRNRPSVTSPEELVGPTSEFTPTADVVLPGMSELSSDQLKQRVPSAMRWLKAISFAAAIRDMELTNESAALVSALRARGAGVLADIEADLAAFDPPTVYGLVVRMSIAGSLTLDLSHHPFCEATKWTTPDRELHVVT</sequence>